<dbReference type="GO" id="GO:0004523">
    <property type="term" value="F:RNA-DNA hybrid ribonuclease activity"/>
    <property type="evidence" value="ECO:0007669"/>
    <property type="project" value="InterPro"/>
</dbReference>
<sequence length="148" mass="16458">MNPKNQPVYVLRFCGVSDENPGPAGAAAILLGEDRTVLYRFRWGLGNQTAIAAEYHALILGMKQAIIKGYKNIIAEGDSGRVINQVKGFEYAHEPIRRLWVAVLELKHSFHAFHIHLIPRLENSLADAQAKQAANLQESEVQEDDLVA</sequence>
<dbReference type="Pfam" id="PF13456">
    <property type="entry name" value="RVT_3"/>
    <property type="match status" value="1"/>
</dbReference>
<protein>
    <recommendedName>
        <fullName evidence="1">RNase H type-1 domain-containing protein</fullName>
    </recommendedName>
</protein>
<keyword evidence="3" id="KW-1185">Reference proteome</keyword>
<reference evidence="2 3" key="1">
    <citation type="submission" date="2023-01" db="EMBL/GenBank/DDBJ databases">
        <authorList>
            <person name="Kreplak J."/>
        </authorList>
    </citation>
    <scope>NUCLEOTIDE SEQUENCE [LARGE SCALE GENOMIC DNA]</scope>
</reference>
<feature type="domain" description="RNase H type-1" evidence="1">
    <location>
        <begin position="5"/>
        <end position="139"/>
    </location>
</feature>
<dbReference type="InterPro" id="IPR036397">
    <property type="entry name" value="RNaseH_sf"/>
</dbReference>
<name>A0AAV0ZTF6_VICFA</name>
<evidence type="ECO:0000313" key="2">
    <source>
        <dbReference type="EMBL" id="CAI8600818.1"/>
    </source>
</evidence>
<dbReference type="GO" id="GO:0003676">
    <property type="term" value="F:nucleic acid binding"/>
    <property type="evidence" value="ECO:0007669"/>
    <property type="project" value="InterPro"/>
</dbReference>
<dbReference type="Proteomes" id="UP001157006">
    <property type="component" value="Chromosome 2"/>
</dbReference>
<dbReference type="InterPro" id="IPR002156">
    <property type="entry name" value="RNaseH_domain"/>
</dbReference>
<dbReference type="SUPFAM" id="SSF53098">
    <property type="entry name" value="Ribonuclease H-like"/>
    <property type="match status" value="1"/>
</dbReference>
<dbReference type="Gene3D" id="3.30.420.10">
    <property type="entry name" value="Ribonuclease H-like superfamily/Ribonuclease H"/>
    <property type="match status" value="1"/>
</dbReference>
<evidence type="ECO:0000313" key="3">
    <source>
        <dbReference type="Proteomes" id="UP001157006"/>
    </source>
</evidence>
<proteinExistence type="predicted"/>
<dbReference type="EMBL" id="OX451737">
    <property type="protein sequence ID" value="CAI8600818.1"/>
    <property type="molecule type" value="Genomic_DNA"/>
</dbReference>
<evidence type="ECO:0000259" key="1">
    <source>
        <dbReference type="PROSITE" id="PS50879"/>
    </source>
</evidence>
<dbReference type="InterPro" id="IPR012337">
    <property type="entry name" value="RNaseH-like_sf"/>
</dbReference>
<dbReference type="PROSITE" id="PS50879">
    <property type="entry name" value="RNASE_H_1"/>
    <property type="match status" value="1"/>
</dbReference>
<dbReference type="PANTHER" id="PTHR46387">
    <property type="entry name" value="POLYNUCLEOTIDYL TRANSFERASE, RIBONUCLEASE H-LIKE SUPERFAMILY PROTEIN"/>
    <property type="match status" value="1"/>
</dbReference>
<dbReference type="AlphaFoldDB" id="A0AAV0ZTF6"/>
<dbReference type="PANTHER" id="PTHR46387:SF2">
    <property type="entry name" value="RIBONUCLEASE HI"/>
    <property type="match status" value="1"/>
</dbReference>
<accession>A0AAV0ZTF6</accession>
<organism evidence="2 3">
    <name type="scientific">Vicia faba</name>
    <name type="common">Broad bean</name>
    <name type="synonym">Faba vulgaris</name>
    <dbReference type="NCBI Taxonomy" id="3906"/>
    <lineage>
        <taxon>Eukaryota</taxon>
        <taxon>Viridiplantae</taxon>
        <taxon>Streptophyta</taxon>
        <taxon>Embryophyta</taxon>
        <taxon>Tracheophyta</taxon>
        <taxon>Spermatophyta</taxon>
        <taxon>Magnoliopsida</taxon>
        <taxon>eudicotyledons</taxon>
        <taxon>Gunneridae</taxon>
        <taxon>Pentapetalae</taxon>
        <taxon>rosids</taxon>
        <taxon>fabids</taxon>
        <taxon>Fabales</taxon>
        <taxon>Fabaceae</taxon>
        <taxon>Papilionoideae</taxon>
        <taxon>50 kb inversion clade</taxon>
        <taxon>NPAAA clade</taxon>
        <taxon>Hologalegina</taxon>
        <taxon>IRL clade</taxon>
        <taxon>Fabeae</taxon>
        <taxon>Vicia</taxon>
    </lineage>
</organism>
<gene>
    <name evidence="2" type="ORF">VFH_II242080</name>
</gene>